<dbReference type="InterPro" id="IPR003953">
    <property type="entry name" value="FAD-dep_OxRdtase_2_FAD-bd"/>
</dbReference>
<accession>A0AAW1SGT6</accession>
<evidence type="ECO:0000256" key="4">
    <source>
        <dbReference type="ARBA" id="ARBA00012173"/>
    </source>
</evidence>
<comment type="pathway">
    <text evidence="2 10">Cofactor biosynthesis; NAD(+) biosynthesis; iminoaspartate from L-aspartate (oxidase route): step 1/1.</text>
</comment>
<evidence type="ECO:0000256" key="5">
    <source>
        <dbReference type="ARBA" id="ARBA00022630"/>
    </source>
</evidence>
<dbReference type="Gene3D" id="3.90.700.10">
    <property type="entry name" value="Succinate dehydrogenase/fumarate reductase flavoprotein, catalytic domain"/>
    <property type="match status" value="1"/>
</dbReference>
<evidence type="ECO:0000259" key="13">
    <source>
        <dbReference type="Pfam" id="PF02910"/>
    </source>
</evidence>
<feature type="region of interest" description="Disordered" evidence="11">
    <location>
        <begin position="622"/>
        <end position="674"/>
    </location>
</feature>
<dbReference type="Gene3D" id="1.20.58.100">
    <property type="entry name" value="Fumarate reductase/succinate dehydrogenase flavoprotein-like, C-terminal domain"/>
    <property type="match status" value="1"/>
</dbReference>
<feature type="domain" description="FAD-dependent oxidoreductase 2 FAD-binding" evidence="12">
    <location>
        <begin position="81"/>
        <end position="459"/>
    </location>
</feature>
<keyword evidence="6 10" id="KW-0662">Pyridine nucleotide biosynthesis</keyword>
<dbReference type="GO" id="GO:0009435">
    <property type="term" value="P:NAD+ biosynthetic process"/>
    <property type="evidence" value="ECO:0007669"/>
    <property type="project" value="InterPro"/>
</dbReference>
<comment type="function">
    <text evidence="10">Catalyzes the oxidation of L-aspartate to iminoaspartate.</text>
</comment>
<evidence type="ECO:0000256" key="1">
    <source>
        <dbReference type="ARBA" id="ARBA00001974"/>
    </source>
</evidence>
<dbReference type="SUPFAM" id="SSF56425">
    <property type="entry name" value="Succinate dehydrogenase/fumarate reductase flavoprotein, catalytic domain"/>
    <property type="match status" value="1"/>
</dbReference>
<evidence type="ECO:0000256" key="9">
    <source>
        <dbReference type="ARBA" id="ARBA00050942"/>
    </source>
</evidence>
<keyword evidence="5 10" id="KW-0285">Flavoprotein</keyword>
<dbReference type="GO" id="GO:0009507">
    <property type="term" value="C:chloroplast"/>
    <property type="evidence" value="ECO:0007669"/>
    <property type="project" value="UniProtKB-SubCell"/>
</dbReference>
<keyword evidence="8 10" id="KW-0560">Oxidoreductase</keyword>
<comment type="catalytic activity">
    <reaction evidence="9 10">
        <text>L-aspartate + O2 = iminosuccinate + H2O2</text>
        <dbReference type="Rhea" id="RHEA:25876"/>
        <dbReference type="ChEBI" id="CHEBI:15379"/>
        <dbReference type="ChEBI" id="CHEBI:16240"/>
        <dbReference type="ChEBI" id="CHEBI:29991"/>
        <dbReference type="ChEBI" id="CHEBI:77875"/>
        <dbReference type="EC" id="1.4.3.16"/>
    </reaction>
</comment>
<protein>
    <recommendedName>
        <fullName evidence="4 10">L-aspartate oxidase</fullName>
        <ecNumber evidence="4 10">1.4.3.16</ecNumber>
    </recommendedName>
</protein>
<dbReference type="NCBIfam" id="TIGR00551">
    <property type="entry name" value="nadB"/>
    <property type="match status" value="1"/>
</dbReference>
<keyword evidence="15" id="KW-1185">Reference proteome</keyword>
<dbReference type="EMBL" id="JALJOS010000001">
    <property type="protein sequence ID" value="KAK9844903.1"/>
    <property type="molecule type" value="Genomic_DNA"/>
</dbReference>
<evidence type="ECO:0000256" key="11">
    <source>
        <dbReference type="SAM" id="MobiDB-lite"/>
    </source>
</evidence>
<dbReference type="InterPro" id="IPR015939">
    <property type="entry name" value="Fum_Rdtase/Succ_DH_flav-like_C"/>
</dbReference>
<dbReference type="Pfam" id="PF00890">
    <property type="entry name" value="FAD_binding_2"/>
    <property type="match status" value="1"/>
</dbReference>
<evidence type="ECO:0000256" key="3">
    <source>
        <dbReference type="ARBA" id="ARBA00008562"/>
    </source>
</evidence>
<dbReference type="AlphaFoldDB" id="A0AAW1SGT6"/>
<organism evidence="14 15">
    <name type="scientific">Apatococcus lobatus</name>
    <dbReference type="NCBI Taxonomy" id="904363"/>
    <lineage>
        <taxon>Eukaryota</taxon>
        <taxon>Viridiplantae</taxon>
        <taxon>Chlorophyta</taxon>
        <taxon>core chlorophytes</taxon>
        <taxon>Trebouxiophyceae</taxon>
        <taxon>Chlorellales</taxon>
        <taxon>Chlorellaceae</taxon>
        <taxon>Apatococcus</taxon>
    </lineage>
</organism>
<evidence type="ECO:0000256" key="2">
    <source>
        <dbReference type="ARBA" id="ARBA00004950"/>
    </source>
</evidence>
<comment type="subcellular location">
    <subcellularLocation>
        <location evidence="10">Plastid</location>
        <location evidence="10">Chloroplast</location>
    </subcellularLocation>
</comment>
<dbReference type="Gene3D" id="3.50.50.60">
    <property type="entry name" value="FAD/NAD(P)-binding domain"/>
    <property type="match status" value="1"/>
</dbReference>
<dbReference type="PANTHER" id="PTHR42716">
    <property type="entry name" value="L-ASPARTATE OXIDASE"/>
    <property type="match status" value="1"/>
</dbReference>
<gene>
    <name evidence="14" type="ORF">WJX74_008440</name>
</gene>
<comment type="similarity">
    <text evidence="3 10">Belongs to the FAD-dependent oxidoreductase 2 family. NadB subfamily.</text>
</comment>
<evidence type="ECO:0000313" key="15">
    <source>
        <dbReference type="Proteomes" id="UP001438707"/>
    </source>
</evidence>
<evidence type="ECO:0000256" key="8">
    <source>
        <dbReference type="ARBA" id="ARBA00023002"/>
    </source>
</evidence>
<reference evidence="14 15" key="1">
    <citation type="journal article" date="2024" name="Nat. Commun.">
        <title>Phylogenomics reveals the evolutionary origins of lichenization in chlorophyte algae.</title>
        <authorList>
            <person name="Puginier C."/>
            <person name="Libourel C."/>
            <person name="Otte J."/>
            <person name="Skaloud P."/>
            <person name="Haon M."/>
            <person name="Grisel S."/>
            <person name="Petersen M."/>
            <person name="Berrin J.G."/>
            <person name="Delaux P.M."/>
            <person name="Dal Grande F."/>
            <person name="Keller J."/>
        </authorList>
    </citation>
    <scope>NUCLEOTIDE SEQUENCE [LARGE SCALE GENOMIC DNA]</scope>
    <source>
        <strain evidence="14 15">SAG 2145</strain>
    </source>
</reference>
<dbReference type="Proteomes" id="UP001438707">
    <property type="component" value="Unassembled WGS sequence"/>
</dbReference>
<evidence type="ECO:0000256" key="6">
    <source>
        <dbReference type="ARBA" id="ARBA00022642"/>
    </source>
</evidence>
<proteinExistence type="inferred from homology"/>
<dbReference type="InterPro" id="IPR027477">
    <property type="entry name" value="Succ_DH/fumarate_Rdtase_cat_sf"/>
</dbReference>
<keyword evidence="7 10" id="KW-0274">FAD</keyword>
<dbReference type="SUPFAM" id="SSF51905">
    <property type="entry name" value="FAD/NAD(P)-binding domain"/>
    <property type="match status" value="1"/>
</dbReference>
<dbReference type="GO" id="GO:0008734">
    <property type="term" value="F:L-aspartate oxidase activity"/>
    <property type="evidence" value="ECO:0007669"/>
    <property type="project" value="UniProtKB-UniRule"/>
</dbReference>
<name>A0AAW1SGT6_9CHLO</name>
<evidence type="ECO:0000259" key="12">
    <source>
        <dbReference type="Pfam" id="PF00890"/>
    </source>
</evidence>
<evidence type="ECO:0000256" key="10">
    <source>
        <dbReference type="RuleBase" id="RU362049"/>
    </source>
</evidence>
<dbReference type="InterPro" id="IPR036188">
    <property type="entry name" value="FAD/NAD-bd_sf"/>
</dbReference>
<comment type="cofactor">
    <cofactor evidence="1 10">
        <name>FAD</name>
        <dbReference type="ChEBI" id="CHEBI:57692"/>
    </cofactor>
</comment>
<dbReference type="InterPro" id="IPR037099">
    <property type="entry name" value="Fum_R/Succ_DH_flav-like_C_sf"/>
</dbReference>
<comment type="caution">
    <text evidence="14">The sequence shown here is derived from an EMBL/GenBank/DDBJ whole genome shotgun (WGS) entry which is preliminary data.</text>
</comment>
<evidence type="ECO:0000256" key="7">
    <source>
        <dbReference type="ARBA" id="ARBA00022827"/>
    </source>
</evidence>
<dbReference type="SUPFAM" id="SSF46977">
    <property type="entry name" value="Succinate dehydrogenase/fumarate reductase flavoprotein C-terminal domain"/>
    <property type="match status" value="1"/>
</dbReference>
<sequence length="674" mass="72635">MAFSTTAHASHSGLSTNSKLAGWTQLTQTAVVGRSSSRSVAWRRRSSCPYRASAASTFDFTQGVTQVQPAQELRPSVASYDFLVVGSGIAGLSYALKVAEYGSVAVVTKEQADEGCTAYAQGGISAVLDVSDSVENHVHDTLRAGAYLNSVEAVEAVCREGPGAVLELVEMGANFTKGPKGDLHLTREGGHSHRRVVHAADLTGKEVERALLAAAHRHPNISILEHHLAVDLVCDRVAGAKHCLGLDVLDTHSYQMQRLVAPVTMLASGGAGQVYPNTTNPHVTTGDGIAMAYRAKAVMADMEFIQFHPTGFFQGARAQGQTFLISEAVRGEGGLLYNLDGRRFMSKYDDRLELAPRDVVARSIHDQMMTRGESHVMLDISHCPRDLVTSHFPNILARCASHGVDITREPIPVVPTQHYMCGGIQTGLLGDTGIAGLFACGEVACTGLHGANRLASNSLLEGLVFASRAVKPSVAHQEYALKHAGLALHHAALSADFTGASSATRLPEMVTKDIQQKRQQMTSLMWNAAGIVRHSKEMRSALHQLRDMYIDVRAMRQEFGIAPELQELLNLVTVGELIMASAFSRQESRGLHYNADFPQLAEHGASTVITDSFRRRHGVPSLIQGTPAPGISNLVPAPAGTVSVSEPNRRRRKNLSRNRDLTLTRAQQPHDGQA</sequence>
<dbReference type="PRINTS" id="PR00368">
    <property type="entry name" value="FADPNR"/>
</dbReference>
<dbReference type="Pfam" id="PF02910">
    <property type="entry name" value="Succ_DH_flav_C"/>
    <property type="match status" value="1"/>
</dbReference>
<evidence type="ECO:0000313" key="14">
    <source>
        <dbReference type="EMBL" id="KAK9844903.1"/>
    </source>
</evidence>
<dbReference type="PANTHER" id="PTHR42716:SF2">
    <property type="entry name" value="L-ASPARTATE OXIDASE, CHLOROPLASTIC"/>
    <property type="match status" value="1"/>
</dbReference>
<dbReference type="EC" id="1.4.3.16" evidence="4 10"/>
<feature type="domain" description="Fumarate reductase/succinate dehydrogenase flavoprotein-like C-terminal" evidence="13">
    <location>
        <begin position="518"/>
        <end position="599"/>
    </location>
</feature>
<dbReference type="InterPro" id="IPR005288">
    <property type="entry name" value="NadB"/>
</dbReference>
<dbReference type="FunFam" id="3.90.700.10:FF:000002">
    <property type="entry name" value="L-aspartate oxidase"/>
    <property type="match status" value="1"/>
</dbReference>